<dbReference type="EMBL" id="BKBA01000003">
    <property type="protein sequence ID" value="GEQ12817.1"/>
    <property type="molecule type" value="Genomic_DNA"/>
</dbReference>
<dbReference type="SUPFAM" id="SSF51735">
    <property type="entry name" value="NAD(P)-binding Rossmann-fold domains"/>
    <property type="match status" value="1"/>
</dbReference>
<feature type="domain" description="NAD-dependent epimerase/dehydratase" evidence="1">
    <location>
        <begin position="8"/>
        <end position="229"/>
    </location>
</feature>
<protein>
    <submittedName>
        <fullName evidence="2">Dihydroflavonol-4-reductase</fullName>
    </submittedName>
</protein>
<evidence type="ECO:0000313" key="2">
    <source>
        <dbReference type="EMBL" id="GEQ12817.1"/>
    </source>
</evidence>
<dbReference type="GO" id="GO:0004029">
    <property type="term" value="F:aldehyde dehydrogenase (NAD+) activity"/>
    <property type="evidence" value="ECO:0007669"/>
    <property type="project" value="TreeGrafter"/>
</dbReference>
<sequence>MAVMRYALTGATGFVGGELTRQLVEAGHEVVALVRTPSRADALTALGVELVEGDLDSDEALDRLLDGADGLFHVAGWYRLGDRDTSAGRRVNVEGTRNVLSAALRAGTPRTVYTSTLAINSDTGGAMRDETYRHTGDHLTEYDRTKAQAHEIAHELFRRGLPVVTVMPGAVYGAGDTSQVGELFAQVVAGRRVQVPGGGGTLMWAHVGDVARGHVLAMERGVPGEDYMLAGEPATLAGVLQQVATIAGTRGPMRVPATLIRLTEKAMTPVAKVLPVPATYSPESLRASLASYTGSRAKAERDLVWQCRPLVEGLRETVAALRAD</sequence>
<dbReference type="AlphaFoldDB" id="A0A512SXY2"/>
<evidence type="ECO:0000259" key="1">
    <source>
        <dbReference type="Pfam" id="PF01370"/>
    </source>
</evidence>
<accession>A0A512SXY2</accession>
<dbReference type="GO" id="GO:0005737">
    <property type="term" value="C:cytoplasm"/>
    <property type="evidence" value="ECO:0007669"/>
    <property type="project" value="TreeGrafter"/>
</dbReference>
<gene>
    <name evidence="2" type="ORF">KLO01_08640</name>
</gene>
<dbReference type="Proteomes" id="UP000321793">
    <property type="component" value="Unassembled WGS sequence"/>
</dbReference>
<dbReference type="Pfam" id="PF01370">
    <property type="entry name" value="Epimerase"/>
    <property type="match status" value="1"/>
</dbReference>
<name>A0A512SXY2_9MICO</name>
<dbReference type="InterPro" id="IPR001509">
    <property type="entry name" value="Epimerase_deHydtase"/>
</dbReference>
<organism evidence="2 3">
    <name type="scientific">Knoellia locipacati</name>
    <dbReference type="NCBI Taxonomy" id="882824"/>
    <lineage>
        <taxon>Bacteria</taxon>
        <taxon>Bacillati</taxon>
        <taxon>Actinomycetota</taxon>
        <taxon>Actinomycetes</taxon>
        <taxon>Micrococcales</taxon>
        <taxon>Intrasporangiaceae</taxon>
        <taxon>Knoellia</taxon>
    </lineage>
</organism>
<dbReference type="PANTHER" id="PTHR48079">
    <property type="entry name" value="PROTEIN YEEZ"/>
    <property type="match status" value="1"/>
</dbReference>
<keyword evidence="3" id="KW-1185">Reference proteome</keyword>
<dbReference type="InterPro" id="IPR051783">
    <property type="entry name" value="NAD(P)-dependent_oxidoreduct"/>
</dbReference>
<dbReference type="Gene3D" id="3.40.50.720">
    <property type="entry name" value="NAD(P)-binding Rossmann-like Domain"/>
    <property type="match status" value="1"/>
</dbReference>
<dbReference type="PANTHER" id="PTHR48079:SF6">
    <property type="entry name" value="NAD(P)-BINDING DOMAIN-CONTAINING PROTEIN-RELATED"/>
    <property type="match status" value="1"/>
</dbReference>
<evidence type="ECO:0000313" key="3">
    <source>
        <dbReference type="Proteomes" id="UP000321793"/>
    </source>
</evidence>
<proteinExistence type="predicted"/>
<comment type="caution">
    <text evidence="2">The sequence shown here is derived from an EMBL/GenBank/DDBJ whole genome shotgun (WGS) entry which is preliminary data.</text>
</comment>
<reference evidence="2 3" key="1">
    <citation type="submission" date="2019-07" db="EMBL/GenBank/DDBJ databases">
        <title>Whole genome shotgun sequence of Knoellia locipacati NBRC 109775.</title>
        <authorList>
            <person name="Hosoyama A."/>
            <person name="Uohara A."/>
            <person name="Ohji S."/>
            <person name="Ichikawa N."/>
        </authorList>
    </citation>
    <scope>NUCLEOTIDE SEQUENCE [LARGE SCALE GENOMIC DNA]</scope>
    <source>
        <strain evidence="2 3">NBRC 109775</strain>
    </source>
</reference>
<dbReference type="InterPro" id="IPR036291">
    <property type="entry name" value="NAD(P)-bd_dom_sf"/>
</dbReference>